<name>A0A6I8MEM4_9CORY</name>
<proteinExistence type="predicted"/>
<keyword evidence="1" id="KW-0732">Signal</keyword>
<evidence type="ECO:0008006" key="4">
    <source>
        <dbReference type="Google" id="ProtNLM"/>
    </source>
</evidence>
<dbReference type="AlphaFoldDB" id="A0A6I8MEM4"/>
<evidence type="ECO:0000313" key="2">
    <source>
        <dbReference type="EMBL" id="VZH84025.1"/>
    </source>
</evidence>
<dbReference type="KEGG" id="crf:FRC0190_00072"/>
<evidence type="ECO:0000313" key="3">
    <source>
        <dbReference type="Proteomes" id="UP000423525"/>
    </source>
</evidence>
<accession>A0A6I8MEM4</accession>
<feature type="chain" id="PRO_5039605890" description="Lactococcin 972 family bacteriocin" evidence="1">
    <location>
        <begin position="23"/>
        <end position="155"/>
    </location>
</feature>
<dbReference type="Gene3D" id="2.60.40.2850">
    <property type="match status" value="1"/>
</dbReference>
<sequence>MKTSRRISIAAVSLATSVLAVSASIADSQETQGVKVIESQILTVNERREPTLGMVTFDTTSAPPSGKITTYKIRGLPGSTTEQVGGGTWTYGWNLINASTRQCFSRYIHRSKSHTATAIMGGVTRSSTARSESWASAEVVGELTSGTCNAYWSTQ</sequence>
<dbReference type="RefSeq" id="WP_155871143.1">
    <property type="nucleotide sequence ID" value="NZ_CP168248.1"/>
</dbReference>
<reference evidence="2 3" key="1">
    <citation type="submission" date="2019-11" db="EMBL/GenBank/DDBJ databases">
        <authorList>
            <person name="Brisse S."/>
        </authorList>
    </citation>
    <scope>NUCLEOTIDE SEQUENCE [LARGE SCALE GENOMIC DNA]</scope>
    <source>
        <strain evidence="2">FRC0190</strain>
    </source>
</reference>
<dbReference type="Pfam" id="PF09683">
    <property type="entry name" value="Lactococcin_972"/>
    <property type="match status" value="1"/>
</dbReference>
<gene>
    <name evidence="2" type="ORF">FRC0190_00072</name>
</gene>
<protein>
    <recommendedName>
        <fullName evidence="4">Lactococcin 972 family bacteriocin</fullName>
    </recommendedName>
</protein>
<feature type="signal peptide" evidence="1">
    <location>
        <begin position="1"/>
        <end position="22"/>
    </location>
</feature>
<organism evidence="2 3">
    <name type="scientific">Corynebacterium rouxii</name>
    <dbReference type="NCBI Taxonomy" id="2719119"/>
    <lineage>
        <taxon>Bacteria</taxon>
        <taxon>Bacillati</taxon>
        <taxon>Actinomycetota</taxon>
        <taxon>Actinomycetes</taxon>
        <taxon>Mycobacteriales</taxon>
        <taxon>Corynebacteriaceae</taxon>
        <taxon>Corynebacterium</taxon>
    </lineage>
</organism>
<evidence type="ECO:0000256" key="1">
    <source>
        <dbReference type="SAM" id="SignalP"/>
    </source>
</evidence>
<dbReference type="EMBL" id="LR738855">
    <property type="protein sequence ID" value="VZH84025.1"/>
    <property type="molecule type" value="Genomic_DNA"/>
</dbReference>
<dbReference type="Proteomes" id="UP000423525">
    <property type="component" value="Chromosome"/>
</dbReference>
<dbReference type="InterPro" id="IPR006540">
    <property type="entry name" value="Lactococcin_972"/>
</dbReference>